<dbReference type="Proteomes" id="UP001224428">
    <property type="component" value="Unassembled WGS sequence"/>
</dbReference>
<dbReference type="InterPro" id="IPR012340">
    <property type="entry name" value="NA-bd_OB-fold"/>
</dbReference>
<dbReference type="RefSeq" id="WP_283827313.1">
    <property type="nucleotide sequence ID" value="NZ_JASDDP010000020.1"/>
</dbReference>
<dbReference type="EMBL" id="JASDDP010000020">
    <property type="protein sequence ID" value="MDJ1645906.1"/>
    <property type="molecule type" value="Genomic_DNA"/>
</dbReference>
<gene>
    <name evidence="1" type="ORF">QLQ80_02310</name>
</gene>
<accession>A0AAJ1PU69</accession>
<organism evidence="1 2">
    <name type="scientific">Mycoplasma phocimorsus</name>
    <dbReference type="NCBI Taxonomy" id="3045839"/>
    <lineage>
        <taxon>Bacteria</taxon>
        <taxon>Bacillati</taxon>
        <taxon>Mycoplasmatota</taxon>
        <taxon>Mollicutes</taxon>
        <taxon>Mycoplasmataceae</taxon>
        <taxon>Mycoplasma</taxon>
    </lineage>
</organism>
<protein>
    <submittedName>
        <fullName evidence="1">Uncharacterized protein</fullName>
    </submittedName>
</protein>
<evidence type="ECO:0000313" key="1">
    <source>
        <dbReference type="EMBL" id="MDJ1645906.1"/>
    </source>
</evidence>
<dbReference type="Gene3D" id="2.40.50.140">
    <property type="entry name" value="Nucleic acid-binding proteins"/>
    <property type="match status" value="1"/>
</dbReference>
<proteinExistence type="predicted"/>
<dbReference type="SUPFAM" id="SSF50249">
    <property type="entry name" value="Nucleic acid-binding proteins"/>
    <property type="match status" value="1"/>
</dbReference>
<reference evidence="1" key="1">
    <citation type="submission" date="2023-05" db="EMBL/GenBank/DDBJ databases">
        <title>Mycoplasma phocimorsus sp. nov., isolated from Scandinavian patients with seal finger or septic arthritis after contact with seals.</title>
        <authorList>
            <person name="Skafte-Holm A."/>
            <person name="Pedersen T.R."/>
            <person name="Froelund M."/>
            <person name="Stegger M."/>
            <person name="Qvortrup K."/>
            <person name="Michaels D.L."/>
            <person name="Brown D.R."/>
            <person name="Jensen J.S."/>
        </authorList>
    </citation>
    <scope>NUCLEOTIDE SEQUENCE</scope>
    <source>
        <strain evidence="1">M5725</strain>
    </source>
</reference>
<dbReference type="AlphaFoldDB" id="A0AAJ1PU69"/>
<keyword evidence="2" id="KW-1185">Reference proteome</keyword>
<sequence length="106" mass="12591">MYIGQNIKVIIKKVNHNSLFVEYKHAKSIIEYDDILDYKNYNLKDIFSVNEIINVKVINIIDANNFNASFKVLHHNFSKLQTKFFIKETPGGFNKLKRYITKEYNE</sequence>
<name>A0AAJ1PU69_9MOLU</name>
<comment type="caution">
    <text evidence="1">The sequence shown here is derived from an EMBL/GenBank/DDBJ whole genome shotgun (WGS) entry which is preliminary data.</text>
</comment>
<evidence type="ECO:0000313" key="2">
    <source>
        <dbReference type="Proteomes" id="UP001224428"/>
    </source>
</evidence>